<keyword evidence="2" id="KW-0819">tRNA processing</keyword>
<evidence type="ECO:0000256" key="2">
    <source>
        <dbReference type="ARBA" id="ARBA00022694"/>
    </source>
</evidence>
<accession>A0AAQ3QSY1</accession>
<keyword evidence="1 9" id="KW-0808">Transferase</keyword>
<dbReference type="GO" id="GO:0046872">
    <property type="term" value="F:metal ion binding"/>
    <property type="evidence" value="ECO:0007669"/>
    <property type="project" value="UniProtKB-KW"/>
</dbReference>
<dbReference type="SUPFAM" id="SSF81891">
    <property type="entry name" value="Poly A polymerase C-terminal region-like"/>
    <property type="match status" value="1"/>
</dbReference>
<sequence>MIQLTPQEETLKIAETVRQAGGRALFVGGWVRDALLGIASKDIDIEVYGLSSEALETLLNQHFRADRVGKAFAVYKLKGLPIDVSLPRRESKTGTGHKGFTVEGDPQMSFKEAASRRDFTLNAVMWDPLSNEIIDPYDGQKDLEKRQLRHVSDKFSEDPLRVLRGMQFVARFGLTPAPETITLCQNIEPEGLPKERLFEEWKKLFLRGVDMTAGLNFLKDVGWVKYFPELEALIDCKQDPKWHPEGDVWTHTSHCLDTFARNRINDDWEDLIVGLAVLCHDFGKPMTTIVDEDGRIRSPKHETVGLRPAESFLRRLTDEKAIIEEVLPLVEAHMRPNALYKTDAGDAAIRRLARLVKRIDRLLRVVDADMGGRPPLSADSEAGTWLKKRAEDLAVKDAAPEPIILGRHLIDHGLKPGTHFGEILKTAYEAQLDGAFQDIEGALAWLNTHLSETA</sequence>
<dbReference type="Proteomes" id="UP001304300">
    <property type="component" value="Chromosome"/>
</dbReference>
<reference evidence="12 13" key="1">
    <citation type="submission" date="2023-10" db="EMBL/GenBank/DDBJ databases">
        <title>Rubellicoccus peritrichatus gen. nov., sp. nov., isolated from an algae of coral reef tank.</title>
        <authorList>
            <person name="Luo J."/>
        </authorList>
    </citation>
    <scope>NUCLEOTIDE SEQUENCE [LARGE SCALE GENOMIC DNA]</scope>
    <source>
        <strain evidence="12 13">CR14</strain>
    </source>
</reference>
<feature type="domain" description="Poly A polymerase head" evidence="10">
    <location>
        <begin position="26"/>
        <end position="149"/>
    </location>
</feature>
<dbReference type="InterPro" id="IPR050124">
    <property type="entry name" value="tRNA_CCA-adding_enzyme"/>
</dbReference>
<evidence type="ECO:0000256" key="5">
    <source>
        <dbReference type="ARBA" id="ARBA00022741"/>
    </source>
</evidence>
<evidence type="ECO:0000259" key="10">
    <source>
        <dbReference type="Pfam" id="PF01743"/>
    </source>
</evidence>
<keyword evidence="6" id="KW-0067">ATP-binding</keyword>
<dbReference type="EMBL" id="CP136920">
    <property type="protein sequence ID" value="WOO43088.1"/>
    <property type="molecule type" value="Genomic_DNA"/>
</dbReference>
<dbReference type="CDD" id="cd05398">
    <property type="entry name" value="NT_ClassII-CCAase"/>
    <property type="match status" value="1"/>
</dbReference>
<keyword evidence="13" id="KW-1185">Reference proteome</keyword>
<dbReference type="GO" id="GO:0008033">
    <property type="term" value="P:tRNA processing"/>
    <property type="evidence" value="ECO:0007669"/>
    <property type="project" value="UniProtKB-KW"/>
</dbReference>
<evidence type="ECO:0000256" key="3">
    <source>
        <dbReference type="ARBA" id="ARBA00022695"/>
    </source>
</evidence>
<evidence type="ECO:0000256" key="8">
    <source>
        <dbReference type="ARBA" id="ARBA00022884"/>
    </source>
</evidence>
<dbReference type="Gene3D" id="3.30.460.10">
    <property type="entry name" value="Beta Polymerase, domain 2"/>
    <property type="match status" value="1"/>
</dbReference>
<organism evidence="12 13">
    <name type="scientific">Rubellicoccus peritrichatus</name>
    <dbReference type="NCBI Taxonomy" id="3080537"/>
    <lineage>
        <taxon>Bacteria</taxon>
        <taxon>Pseudomonadati</taxon>
        <taxon>Verrucomicrobiota</taxon>
        <taxon>Opitutia</taxon>
        <taxon>Puniceicoccales</taxon>
        <taxon>Cerasicoccaceae</taxon>
        <taxon>Rubellicoccus</taxon>
    </lineage>
</organism>
<keyword evidence="4" id="KW-0479">Metal-binding</keyword>
<dbReference type="Pfam" id="PF01743">
    <property type="entry name" value="PolyA_pol"/>
    <property type="match status" value="1"/>
</dbReference>
<evidence type="ECO:0000256" key="4">
    <source>
        <dbReference type="ARBA" id="ARBA00022723"/>
    </source>
</evidence>
<dbReference type="PANTHER" id="PTHR47545">
    <property type="entry name" value="MULTIFUNCTIONAL CCA PROTEIN"/>
    <property type="match status" value="1"/>
</dbReference>
<evidence type="ECO:0000313" key="12">
    <source>
        <dbReference type="EMBL" id="WOO43088.1"/>
    </source>
</evidence>
<evidence type="ECO:0000256" key="6">
    <source>
        <dbReference type="ARBA" id="ARBA00022840"/>
    </source>
</evidence>
<dbReference type="GO" id="GO:0016779">
    <property type="term" value="F:nucleotidyltransferase activity"/>
    <property type="evidence" value="ECO:0007669"/>
    <property type="project" value="UniProtKB-KW"/>
</dbReference>
<proteinExistence type="inferred from homology"/>
<protein>
    <submittedName>
        <fullName evidence="12">HD domain-containing protein</fullName>
    </submittedName>
</protein>
<dbReference type="GO" id="GO:0005524">
    <property type="term" value="F:ATP binding"/>
    <property type="evidence" value="ECO:0007669"/>
    <property type="project" value="UniProtKB-KW"/>
</dbReference>
<name>A0AAQ3QSY1_9BACT</name>
<dbReference type="InterPro" id="IPR003607">
    <property type="entry name" value="HD/PDEase_dom"/>
</dbReference>
<keyword evidence="8 9" id="KW-0694">RNA-binding</keyword>
<evidence type="ECO:0000256" key="1">
    <source>
        <dbReference type="ARBA" id="ARBA00022679"/>
    </source>
</evidence>
<dbReference type="InterPro" id="IPR002646">
    <property type="entry name" value="PolA_pol_head_dom"/>
</dbReference>
<evidence type="ECO:0000259" key="11">
    <source>
        <dbReference type="Pfam" id="PF01966"/>
    </source>
</evidence>
<dbReference type="CDD" id="cd00077">
    <property type="entry name" value="HDc"/>
    <property type="match status" value="1"/>
</dbReference>
<dbReference type="SUPFAM" id="SSF81301">
    <property type="entry name" value="Nucleotidyltransferase"/>
    <property type="match status" value="1"/>
</dbReference>
<dbReference type="GO" id="GO:0003723">
    <property type="term" value="F:RNA binding"/>
    <property type="evidence" value="ECO:0007669"/>
    <property type="project" value="UniProtKB-KW"/>
</dbReference>
<evidence type="ECO:0000256" key="9">
    <source>
        <dbReference type="RuleBase" id="RU003953"/>
    </source>
</evidence>
<evidence type="ECO:0000313" key="13">
    <source>
        <dbReference type="Proteomes" id="UP001304300"/>
    </source>
</evidence>
<dbReference type="Pfam" id="PF01966">
    <property type="entry name" value="HD"/>
    <property type="match status" value="1"/>
</dbReference>
<comment type="similarity">
    <text evidence="9">Belongs to the tRNA nucleotidyltransferase/poly(A) polymerase family.</text>
</comment>
<keyword evidence="5" id="KW-0547">Nucleotide-binding</keyword>
<feature type="domain" description="HD" evidence="11">
    <location>
        <begin position="270"/>
        <end position="363"/>
    </location>
</feature>
<keyword evidence="7" id="KW-0460">Magnesium</keyword>
<dbReference type="InterPro" id="IPR006674">
    <property type="entry name" value="HD_domain"/>
</dbReference>
<dbReference type="RefSeq" id="WP_317835626.1">
    <property type="nucleotide sequence ID" value="NZ_CP136920.1"/>
</dbReference>
<keyword evidence="3" id="KW-0548">Nucleotidyltransferase</keyword>
<dbReference type="AlphaFoldDB" id="A0AAQ3QSY1"/>
<dbReference type="Gene3D" id="1.10.3090.10">
    <property type="entry name" value="cca-adding enzyme, domain 2"/>
    <property type="match status" value="1"/>
</dbReference>
<dbReference type="InterPro" id="IPR043519">
    <property type="entry name" value="NT_sf"/>
</dbReference>
<evidence type="ECO:0000256" key="7">
    <source>
        <dbReference type="ARBA" id="ARBA00022842"/>
    </source>
</evidence>
<dbReference type="KEGG" id="puo:RZN69_08280"/>
<dbReference type="PANTHER" id="PTHR47545:SF1">
    <property type="entry name" value="MULTIFUNCTIONAL CCA PROTEIN"/>
    <property type="match status" value="1"/>
</dbReference>
<gene>
    <name evidence="12" type="ORF">RZN69_08280</name>
</gene>